<protein>
    <submittedName>
        <fullName evidence="1">Uncharacterized protein</fullName>
    </submittedName>
</protein>
<dbReference type="AlphaFoldDB" id="A0A0C3PMP0"/>
<name>A0A0C3PMP0_9AGAM</name>
<reference evidence="2" key="2">
    <citation type="submission" date="2015-01" db="EMBL/GenBank/DDBJ databases">
        <title>Evolutionary Origins and Diversification of the Mycorrhizal Mutualists.</title>
        <authorList>
            <consortium name="DOE Joint Genome Institute"/>
            <consortium name="Mycorrhizal Genomics Consortium"/>
            <person name="Kohler A."/>
            <person name="Kuo A."/>
            <person name="Nagy L.G."/>
            <person name="Floudas D."/>
            <person name="Copeland A."/>
            <person name="Barry K.W."/>
            <person name="Cichocki N."/>
            <person name="Veneault-Fourrey C."/>
            <person name="LaButti K."/>
            <person name="Lindquist E.A."/>
            <person name="Lipzen A."/>
            <person name="Lundell T."/>
            <person name="Morin E."/>
            <person name="Murat C."/>
            <person name="Riley R."/>
            <person name="Ohm R."/>
            <person name="Sun H."/>
            <person name="Tunlid A."/>
            <person name="Henrissat B."/>
            <person name="Grigoriev I.V."/>
            <person name="Hibbett D.S."/>
            <person name="Martin F."/>
        </authorList>
    </citation>
    <scope>NUCLEOTIDE SEQUENCE [LARGE SCALE GENOMIC DNA]</scope>
    <source>
        <strain evidence="2">MUT 4182</strain>
    </source>
</reference>
<dbReference type="HOGENOM" id="CLU_1483048_0_0_1"/>
<proteinExistence type="predicted"/>
<organism evidence="1 2">
    <name type="scientific">Tulasnella calospora MUT 4182</name>
    <dbReference type="NCBI Taxonomy" id="1051891"/>
    <lineage>
        <taxon>Eukaryota</taxon>
        <taxon>Fungi</taxon>
        <taxon>Dikarya</taxon>
        <taxon>Basidiomycota</taxon>
        <taxon>Agaricomycotina</taxon>
        <taxon>Agaricomycetes</taxon>
        <taxon>Cantharellales</taxon>
        <taxon>Tulasnellaceae</taxon>
        <taxon>Tulasnella</taxon>
    </lineage>
</organism>
<sequence length="182" mass="20246">MKRGGEQPIRIVIPGRLVQSWFFAGARPANQVTIDIIPLSKNDKKVVDDMTRVHTGKAAPDAYKYIHASAFMTPPGKATAEPFTAFFDFSSDPERGQVTKALDRLDVGEDLNEGNIVAIECHIRRYKRSSSPEKSPSKTKSYGDGQWIIAFSLLKIFLIERGPRATTKDNDVGESSAWLFDD</sequence>
<dbReference type="Proteomes" id="UP000054248">
    <property type="component" value="Unassembled WGS sequence"/>
</dbReference>
<reference evidence="1 2" key="1">
    <citation type="submission" date="2014-04" db="EMBL/GenBank/DDBJ databases">
        <authorList>
            <consortium name="DOE Joint Genome Institute"/>
            <person name="Kuo A."/>
            <person name="Girlanda M."/>
            <person name="Perotto S."/>
            <person name="Kohler A."/>
            <person name="Nagy L.G."/>
            <person name="Floudas D."/>
            <person name="Copeland A."/>
            <person name="Barry K.W."/>
            <person name="Cichocki N."/>
            <person name="Veneault-Fourrey C."/>
            <person name="LaButti K."/>
            <person name="Lindquist E.A."/>
            <person name="Lipzen A."/>
            <person name="Lundell T."/>
            <person name="Morin E."/>
            <person name="Murat C."/>
            <person name="Sun H."/>
            <person name="Tunlid A."/>
            <person name="Henrissat B."/>
            <person name="Grigoriev I.V."/>
            <person name="Hibbett D.S."/>
            <person name="Martin F."/>
            <person name="Nordberg H.P."/>
            <person name="Cantor M.N."/>
            <person name="Hua S.X."/>
        </authorList>
    </citation>
    <scope>NUCLEOTIDE SEQUENCE [LARGE SCALE GENOMIC DNA]</scope>
    <source>
        <strain evidence="1 2">MUT 4182</strain>
    </source>
</reference>
<accession>A0A0C3PMP0</accession>
<evidence type="ECO:0000313" key="1">
    <source>
        <dbReference type="EMBL" id="KIO15615.1"/>
    </source>
</evidence>
<evidence type="ECO:0000313" key="2">
    <source>
        <dbReference type="Proteomes" id="UP000054248"/>
    </source>
</evidence>
<dbReference type="EMBL" id="KN823921">
    <property type="protein sequence ID" value="KIO15615.1"/>
    <property type="molecule type" value="Genomic_DNA"/>
</dbReference>
<gene>
    <name evidence="1" type="ORF">M407DRAFT_34798</name>
</gene>
<keyword evidence="2" id="KW-1185">Reference proteome</keyword>